<accession>A0ABN9GYJ0</accession>
<organism evidence="1 2">
    <name type="scientific">Staurois parvus</name>
    <dbReference type="NCBI Taxonomy" id="386267"/>
    <lineage>
        <taxon>Eukaryota</taxon>
        <taxon>Metazoa</taxon>
        <taxon>Chordata</taxon>
        <taxon>Craniata</taxon>
        <taxon>Vertebrata</taxon>
        <taxon>Euteleostomi</taxon>
        <taxon>Amphibia</taxon>
        <taxon>Batrachia</taxon>
        <taxon>Anura</taxon>
        <taxon>Neobatrachia</taxon>
        <taxon>Ranoidea</taxon>
        <taxon>Ranidae</taxon>
        <taxon>Staurois</taxon>
    </lineage>
</organism>
<comment type="caution">
    <text evidence="1">The sequence shown here is derived from an EMBL/GenBank/DDBJ whole genome shotgun (WGS) entry which is preliminary data.</text>
</comment>
<evidence type="ECO:0008006" key="3">
    <source>
        <dbReference type="Google" id="ProtNLM"/>
    </source>
</evidence>
<reference evidence="1" key="1">
    <citation type="submission" date="2023-05" db="EMBL/GenBank/DDBJ databases">
        <authorList>
            <person name="Stuckert A."/>
        </authorList>
    </citation>
    <scope>NUCLEOTIDE SEQUENCE</scope>
</reference>
<evidence type="ECO:0000313" key="1">
    <source>
        <dbReference type="EMBL" id="CAI9614518.1"/>
    </source>
</evidence>
<protein>
    <recommendedName>
        <fullName evidence="3">Ribosomal protein S14</fullName>
    </recommendedName>
</protein>
<proteinExistence type="predicted"/>
<name>A0ABN9GYJ0_9NEOB</name>
<sequence>MSLLQKKPNTCKLIGLRESYSVYNVSRGGLTISKLRHCPRARGQ</sequence>
<evidence type="ECO:0000313" key="2">
    <source>
        <dbReference type="Proteomes" id="UP001162483"/>
    </source>
</evidence>
<dbReference type="EMBL" id="CATNWA010019700">
    <property type="protein sequence ID" value="CAI9614518.1"/>
    <property type="molecule type" value="Genomic_DNA"/>
</dbReference>
<keyword evidence="2" id="KW-1185">Reference proteome</keyword>
<gene>
    <name evidence="1" type="ORF">SPARVUS_LOCUS15064016</name>
</gene>
<dbReference type="Proteomes" id="UP001162483">
    <property type="component" value="Unassembled WGS sequence"/>
</dbReference>